<dbReference type="InterPro" id="IPR036366">
    <property type="entry name" value="PGBDSf"/>
</dbReference>
<dbReference type="PROSITE" id="PS51318">
    <property type="entry name" value="TAT"/>
    <property type="match status" value="1"/>
</dbReference>
<dbReference type="InterPro" id="IPR009045">
    <property type="entry name" value="Zn_M74/Hedgehog-like"/>
</dbReference>
<evidence type="ECO:0000259" key="9">
    <source>
        <dbReference type="Pfam" id="PF01471"/>
    </source>
</evidence>
<dbReference type="Proteomes" id="UP001595829">
    <property type="component" value="Unassembled WGS sequence"/>
</dbReference>
<evidence type="ECO:0000256" key="3">
    <source>
        <dbReference type="ARBA" id="ARBA00022729"/>
    </source>
</evidence>
<dbReference type="InterPro" id="IPR005073">
    <property type="entry name" value="Peptidase_M74"/>
</dbReference>
<dbReference type="InterPro" id="IPR006311">
    <property type="entry name" value="TAT_signal"/>
</dbReference>
<accession>A0ABV9XDY6</accession>
<feature type="domain" description="Peptidoglycan binding-like" evidence="9">
    <location>
        <begin position="113"/>
        <end position="167"/>
    </location>
</feature>
<keyword evidence="3 8" id="KW-0732">Signal</keyword>
<dbReference type="Gene3D" id="3.30.1380.10">
    <property type="match status" value="1"/>
</dbReference>
<keyword evidence="4" id="KW-0574">Periplasm</keyword>
<dbReference type="Pfam" id="PF03411">
    <property type="entry name" value="Peptidase_M74"/>
    <property type="match status" value="1"/>
</dbReference>
<evidence type="ECO:0000256" key="4">
    <source>
        <dbReference type="ARBA" id="ARBA00022764"/>
    </source>
</evidence>
<evidence type="ECO:0000313" key="11">
    <source>
        <dbReference type="Proteomes" id="UP001595829"/>
    </source>
</evidence>
<dbReference type="SUPFAM" id="SSF55166">
    <property type="entry name" value="Hedgehog/DD-peptidase"/>
    <property type="match status" value="1"/>
</dbReference>
<keyword evidence="1" id="KW-0645">Protease</keyword>
<keyword evidence="6" id="KW-0862">Zinc</keyword>
<keyword evidence="2" id="KW-0479">Metal-binding</keyword>
<evidence type="ECO:0000256" key="6">
    <source>
        <dbReference type="ARBA" id="ARBA00022833"/>
    </source>
</evidence>
<gene>
    <name evidence="10" type="ORF">ACFPM3_12610</name>
</gene>
<feature type="domain" description="Peptidoglycan binding-like" evidence="9">
    <location>
        <begin position="49"/>
        <end position="104"/>
    </location>
</feature>
<dbReference type="InterPro" id="IPR036365">
    <property type="entry name" value="PGBD-like_sf"/>
</dbReference>
<dbReference type="SUPFAM" id="SSF47090">
    <property type="entry name" value="PGBD-like"/>
    <property type="match status" value="2"/>
</dbReference>
<feature type="signal peptide" evidence="8">
    <location>
        <begin position="1"/>
        <end position="35"/>
    </location>
</feature>
<keyword evidence="11" id="KW-1185">Reference proteome</keyword>
<feature type="chain" id="PRO_5046635107" evidence="8">
    <location>
        <begin position="36"/>
        <end position="331"/>
    </location>
</feature>
<dbReference type="EMBL" id="JBHSJD010000007">
    <property type="protein sequence ID" value="MFC5022973.1"/>
    <property type="molecule type" value="Genomic_DNA"/>
</dbReference>
<evidence type="ECO:0000313" key="10">
    <source>
        <dbReference type="EMBL" id="MFC5022973.1"/>
    </source>
</evidence>
<evidence type="ECO:0000256" key="2">
    <source>
        <dbReference type="ARBA" id="ARBA00022723"/>
    </source>
</evidence>
<evidence type="ECO:0000256" key="5">
    <source>
        <dbReference type="ARBA" id="ARBA00022801"/>
    </source>
</evidence>
<dbReference type="Pfam" id="PF01471">
    <property type="entry name" value="PG_binding_1"/>
    <property type="match status" value="2"/>
</dbReference>
<protein>
    <submittedName>
        <fullName evidence="10">Penicillin-insensitive murein endopeptidase</fullName>
    </submittedName>
</protein>
<evidence type="ECO:0000256" key="8">
    <source>
        <dbReference type="SAM" id="SignalP"/>
    </source>
</evidence>
<name>A0ABV9XDY6_9ACTN</name>
<sequence length="331" mass="34354">MHPSLAARRPALTRCAVLLAAALLMVLGLPRPAAAFSAAFFPTQSAGNRGSDVTALQYLLNARGQSVGADGVFGSGTKSAVVAFQGANGLTADGIVGPATWGKLVVTVQQPDSGPAVKAVQHLLNAKRGAGLTVDGVFGSGTTAAVKSFQSHAGLGADGIVGPTTWRNLLWHYESVDFGAGTLCDQNPDGNTSANWGTSAAVGQLEAAAAAFAATGNGRLPVGDLSWEHGGDIPGHGSHEAGLDADVWPIRTDSAQCGAGRITWESSTYDRDATRKLVQEIRAKAPGHIKVIWFNDPVLINEGLVKPLTNHDNHLHIRYCEAVHPNALYTC</sequence>
<dbReference type="InterPro" id="IPR002477">
    <property type="entry name" value="Peptidoglycan-bd-like"/>
</dbReference>
<proteinExistence type="predicted"/>
<dbReference type="Gene3D" id="1.10.101.10">
    <property type="entry name" value="PGBD-like superfamily/PGBD"/>
    <property type="match status" value="2"/>
</dbReference>
<comment type="caution">
    <text evidence="10">The sequence shown here is derived from an EMBL/GenBank/DDBJ whole genome shotgun (WGS) entry which is preliminary data.</text>
</comment>
<keyword evidence="5" id="KW-0378">Hydrolase</keyword>
<evidence type="ECO:0000256" key="7">
    <source>
        <dbReference type="ARBA" id="ARBA00023049"/>
    </source>
</evidence>
<reference evidence="11" key="1">
    <citation type="journal article" date="2019" name="Int. J. Syst. Evol. Microbiol.">
        <title>The Global Catalogue of Microorganisms (GCM) 10K type strain sequencing project: providing services to taxonomists for standard genome sequencing and annotation.</title>
        <authorList>
            <consortium name="The Broad Institute Genomics Platform"/>
            <consortium name="The Broad Institute Genome Sequencing Center for Infectious Disease"/>
            <person name="Wu L."/>
            <person name="Ma J."/>
        </authorList>
    </citation>
    <scope>NUCLEOTIDE SEQUENCE [LARGE SCALE GENOMIC DNA]</scope>
    <source>
        <strain evidence="11">CGMCC 4.1648</strain>
    </source>
</reference>
<organism evidence="10 11">
    <name type="scientific">Streptomyces coeruleoprunus</name>
    <dbReference type="NCBI Taxonomy" id="285563"/>
    <lineage>
        <taxon>Bacteria</taxon>
        <taxon>Bacillati</taxon>
        <taxon>Actinomycetota</taxon>
        <taxon>Actinomycetes</taxon>
        <taxon>Kitasatosporales</taxon>
        <taxon>Streptomycetaceae</taxon>
        <taxon>Streptomyces</taxon>
    </lineage>
</organism>
<dbReference type="RefSeq" id="WP_345690358.1">
    <property type="nucleotide sequence ID" value="NZ_BAABIT010000001.1"/>
</dbReference>
<evidence type="ECO:0000256" key="1">
    <source>
        <dbReference type="ARBA" id="ARBA00022670"/>
    </source>
</evidence>
<keyword evidence="7" id="KW-0482">Metalloprotease</keyword>